<dbReference type="Pfam" id="PF00171">
    <property type="entry name" value="Aldedh"/>
    <property type="match status" value="1"/>
</dbReference>
<evidence type="ECO:0000313" key="6">
    <source>
        <dbReference type="Proteomes" id="UP001225598"/>
    </source>
</evidence>
<evidence type="ECO:0000313" key="5">
    <source>
        <dbReference type="EMBL" id="WIM67815.1"/>
    </source>
</evidence>
<comment type="similarity">
    <text evidence="3">Belongs to the aldehyde dehydrogenase family.</text>
</comment>
<dbReference type="InterPro" id="IPR029510">
    <property type="entry name" value="Ald_DH_CS_GLU"/>
</dbReference>
<dbReference type="PANTHER" id="PTHR11699">
    <property type="entry name" value="ALDEHYDE DEHYDROGENASE-RELATED"/>
    <property type="match status" value="1"/>
</dbReference>
<evidence type="ECO:0000259" key="4">
    <source>
        <dbReference type="Pfam" id="PF00171"/>
    </source>
</evidence>
<dbReference type="GO" id="GO:0036243">
    <property type="term" value="F:succinate-semialdehyde dehydrogenase (NADP+) activity"/>
    <property type="evidence" value="ECO:0007669"/>
    <property type="project" value="UniProtKB-EC"/>
</dbReference>
<dbReference type="Gene3D" id="3.40.605.10">
    <property type="entry name" value="Aldehyde Dehydrogenase, Chain A, domain 1"/>
    <property type="match status" value="1"/>
</dbReference>
<name>A0ABY8VDS7_9CORY</name>
<reference evidence="5 6" key="1">
    <citation type="submission" date="2023-05" db="EMBL/GenBank/DDBJ databases">
        <title>Corynebacterium suedekumii sp. nov. and Corynebacterium breve sp. nov. isolated from raw cow's milk.</title>
        <authorList>
            <person name="Baer M.K."/>
            <person name="Mehl L."/>
            <person name="Hellmuth R."/>
            <person name="Marke G."/>
            <person name="Lipski A."/>
        </authorList>
    </citation>
    <scope>NUCLEOTIDE SEQUENCE [LARGE SCALE GENOMIC DNA]</scope>
    <source>
        <strain evidence="5 6">R4</strain>
    </source>
</reference>
<protein>
    <submittedName>
        <fullName evidence="5">Succinic semialdehyde dehydrogenase</fullName>
        <ecNumber evidence="5">1.2.1.79</ecNumber>
    </submittedName>
</protein>
<keyword evidence="6" id="KW-1185">Reference proteome</keyword>
<keyword evidence="1 3" id="KW-0560">Oxidoreductase</keyword>
<dbReference type="PROSITE" id="PS00687">
    <property type="entry name" value="ALDEHYDE_DEHYDR_GLU"/>
    <property type="match status" value="1"/>
</dbReference>
<dbReference type="InterPro" id="IPR015590">
    <property type="entry name" value="Aldehyde_DH_dom"/>
</dbReference>
<organism evidence="5 6">
    <name type="scientific">Corynebacterium breve</name>
    <dbReference type="NCBI Taxonomy" id="3049799"/>
    <lineage>
        <taxon>Bacteria</taxon>
        <taxon>Bacillati</taxon>
        <taxon>Actinomycetota</taxon>
        <taxon>Actinomycetes</taxon>
        <taxon>Mycobacteriales</taxon>
        <taxon>Corynebacteriaceae</taxon>
        <taxon>Corynebacterium</taxon>
    </lineage>
</organism>
<dbReference type="EC" id="1.2.1.79" evidence="5"/>
<evidence type="ECO:0000256" key="2">
    <source>
        <dbReference type="PROSITE-ProRule" id="PRU10007"/>
    </source>
</evidence>
<proteinExistence type="inferred from homology"/>
<dbReference type="EMBL" id="CP126969">
    <property type="protein sequence ID" value="WIM67815.1"/>
    <property type="molecule type" value="Genomic_DNA"/>
</dbReference>
<gene>
    <name evidence="5" type="ORF">QP027_12235</name>
</gene>
<dbReference type="RefSeq" id="WP_284825139.1">
    <property type="nucleotide sequence ID" value="NZ_CP126969.1"/>
</dbReference>
<dbReference type="InterPro" id="IPR016162">
    <property type="entry name" value="Ald_DH_N"/>
</dbReference>
<dbReference type="Gene3D" id="3.40.309.10">
    <property type="entry name" value="Aldehyde Dehydrogenase, Chain A, domain 2"/>
    <property type="match status" value="1"/>
</dbReference>
<feature type="domain" description="Aldehyde dehydrogenase" evidence="4">
    <location>
        <begin position="8"/>
        <end position="463"/>
    </location>
</feature>
<dbReference type="SUPFAM" id="SSF53720">
    <property type="entry name" value="ALDH-like"/>
    <property type="match status" value="1"/>
</dbReference>
<dbReference type="InterPro" id="IPR016163">
    <property type="entry name" value="Ald_DH_C"/>
</dbReference>
<evidence type="ECO:0000256" key="3">
    <source>
        <dbReference type="RuleBase" id="RU003345"/>
    </source>
</evidence>
<dbReference type="NCBIfam" id="NF006916">
    <property type="entry name" value="PRK09407.1"/>
    <property type="match status" value="1"/>
</dbReference>
<sequence length="498" mass="54037">MTASIDHEMIPVVNPVDGSIVDNAPLFDEDSTLEAFARARKAQAAWTATPVRKRKKIMLRYHDLVLEHRDELMDLIQAENGKNRRSAFEEVLDNAITARHYAFAAGRLLKTRRAKGALPVLTKTEVENVPVGVVGIIAPWNYPLTLSMSDAIPALLAGNAVVIKPDMETPLTALRGAELLREAGLPEDLFIVVPGPGSTVGQTIVAECDYLMFTGSTETGRMLAQQAAERLIGFSGELGGKNPLIVTADADPFAVVRGVREACFSNSGQLCISIERIYVHADVADRFIPAFVQSVNDMVIAGDNSWETDMGCLISKQHTDNVADFVSDAVFHGATVATGGERLTDLGPTFYAPTVLLDVPEEAELYHQEVFGPVVRIEVVDSHEEAIRRANDTEYGLNAAVFGPERTARAIATELEAGTVNINEGYSAAWASVDAPMGGWKSSGVGRRHGDQGLLKYTEPRTIASQRLVPISGPNEMATEKWNNLLSTALKLGRDYLR</sequence>
<accession>A0ABY8VDS7</accession>
<feature type="active site" evidence="2">
    <location>
        <position position="237"/>
    </location>
</feature>
<evidence type="ECO:0000256" key="1">
    <source>
        <dbReference type="ARBA" id="ARBA00023002"/>
    </source>
</evidence>
<dbReference type="Proteomes" id="UP001225598">
    <property type="component" value="Chromosome"/>
</dbReference>
<dbReference type="InterPro" id="IPR016161">
    <property type="entry name" value="Ald_DH/histidinol_DH"/>
</dbReference>